<keyword evidence="7" id="KW-0694">RNA-binding</keyword>
<feature type="compositionally biased region" description="Basic and acidic residues" evidence="11">
    <location>
        <begin position="71"/>
        <end position="87"/>
    </location>
</feature>
<dbReference type="GO" id="GO:0003723">
    <property type="term" value="F:RNA binding"/>
    <property type="evidence" value="ECO:0007669"/>
    <property type="project" value="UniProtKB-KW"/>
</dbReference>
<evidence type="ECO:0000256" key="8">
    <source>
        <dbReference type="ARBA" id="ARBA00022927"/>
    </source>
</evidence>
<dbReference type="GO" id="GO:0005634">
    <property type="term" value="C:nucleus"/>
    <property type="evidence" value="ECO:0007669"/>
    <property type="project" value="UniProtKB-SubCell"/>
</dbReference>
<protein>
    <recommendedName>
        <fullName evidence="4">Phosphorylated adapter RNA export protein</fullName>
    </recommendedName>
    <alternativeName>
        <fullName evidence="10">RNA U small nuclear RNA export adapter protein</fullName>
    </alternativeName>
</protein>
<evidence type="ECO:0000256" key="4">
    <source>
        <dbReference type="ARBA" id="ARBA00016856"/>
    </source>
</evidence>
<dbReference type="InterPro" id="IPR038092">
    <property type="entry name" value="PHAX_RNA-binding_sf"/>
</dbReference>
<dbReference type="InterPro" id="IPR019385">
    <property type="entry name" value="PHAX_RNA-binding_domain"/>
</dbReference>
<dbReference type="STRING" id="1764295.A0A5B8MI43"/>
<evidence type="ECO:0000313" key="13">
    <source>
        <dbReference type="EMBL" id="QDZ19325.1"/>
    </source>
</evidence>
<feature type="region of interest" description="Disordered" evidence="11">
    <location>
        <begin position="240"/>
        <end position="266"/>
    </location>
</feature>
<keyword evidence="8" id="KW-0653">Protein transport</keyword>
<accession>A0A5B8MI43</accession>
<evidence type="ECO:0000256" key="11">
    <source>
        <dbReference type="SAM" id="MobiDB-lite"/>
    </source>
</evidence>
<dbReference type="EMBL" id="CP031035">
    <property type="protein sequence ID" value="QDZ19325.1"/>
    <property type="molecule type" value="Genomic_DNA"/>
</dbReference>
<evidence type="ECO:0000256" key="10">
    <source>
        <dbReference type="ARBA" id="ARBA00030834"/>
    </source>
</evidence>
<keyword evidence="14" id="KW-1185">Reference proteome</keyword>
<evidence type="ECO:0000256" key="3">
    <source>
        <dbReference type="ARBA" id="ARBA00006094"/>
    </source>
</evidence>
<dbReference type="Gene3D" id="1.10.10.1440">
    <property type="entry name" value="PHAX RNA-binding domain"/>
    <property type="match status" value="1"/>
</dbReference>
<sequence>MLFEQGKGAKEEAEATTALDDVEVLNDLSDDAGATEEVCGDWQYLKTPEKQGGERTTEKDESGGTAAGLSLEERMNAELDASVGEKKGSRRQNSTLEDFFTSPKRTTAKARPYSKRAYSPRAIVSPPHKTHRVFSPRHNENRSTGRFIKEVCQKLNEPKQHLMRKVMEQVGKIFIMELVDQVERVEEEGGQFVADGTRRRTKGGVFLNLLKAQVTKEQWDTIFEDEKEAQKRRKAMKRRLRYAGEAGSQAEKDGAAPSAANFPVSYKDCLTSNNSVMAKVA</sequence>
<evidence type="ECO:0000256" key="2">
    <source>
        <dbReference type="ARBA" id="ARBA00004496"/>
    </source>
</evidence>
<evidence type="ECO:0000256" key="1">
    <source>
        <dbReference type="ARBA" id="ARBA00004123"/>
    </source>
</evidence>
<feature type="region of interest" description="Disordered" evidence="11">
    <location>
        <begin position="39"/>
        <end position="116"/>
    </location>
</feature>
<evidence type="ECO:0000256" key="5">
    <source>
        <dbReference type="ARBA" id="ARBA00022448"/>
    </source>
</evidence>
<feature type="domain" description="Phosphorylated adapter RNA export protein RNA-binding" evidence="12">
    <location>
        <begin position="148"/>
        <end position="228"/>
    </location>
</feature>
<comment type="subcellular location">
    <subcellularLocation>
        <location evidence="2">Cytoplasm</location>
    </subcellularLocation>
    <subcellularLocation>
        <location evidence="1">Nucleus</location>
    </subcellularLocation>
</comment>
<dbReference type="Proteomes" id="UP000316726">
    <property type="component" value="Chromosome 2"/>
</dbReference>
<dbReference type="GO" id="GO:0015031">
    <property type="term" value="P:protein transport"/>
    <property type="evidence" value="ECO:0007669"/>
    <property type="project" value="UniProtKB-KW"/>
</dbReference>
<feature type="compositionally biased region" description="Basic and acidic residues" evidence="11">
    <location>
        <begin position="47"/>
        <end position="62"/>
    </location>
</feature>
<keyword evidence="9" id="KW-0539">Nucleus</keyword>
<dbReference type="AlphaFoldDB" id="A0A5B8MI43"/>
<comment type="similarity">
    <text evidence="3">Belongs to the PHAX family.</text>
</comment>
<organism evidence="13 14">
    <name type="scientific">Chloropicon primus</name>
    <dbReference type="NCBI Taxonomy" id="1764295"/>
    <lineage>
        <taxon>Eukaryota</taxon>
        <taxon>Viridiplantae</taxon>
        <taxon>Chlorophyta</taxon>
        <taxon>Chloropicophyceae</taxon>
        <taxon>Chloropicales</taxon>
        <taxon>Chloropicaceae</taxon>
        <taxon>Chloropicon</taxon>
    </lineage>
</organism>
<reference evidence="13 14" key="1">
    <citation type="submission" date="2018-07" db="EMBL/GenBank/DDBJ databases">
        <title>The complete nuclear genome of the prasinophyte Chloropicon primus (CCMP1205).</title>
        <authorList>
            <person name="Pombert J.-F."/>
            <person name="Otis C."/>
            <person name="Turmel M."/>
            <person name="Lemieux C."/>
        </authorList>
    </citation>
    <scope>NUCLEOTIDE SEQUENCE [LARGE SCALE GENOMIC DNA]</scope>
    <source>
        <strain evidence="13 14">CCMP1205</strain>
    </source>
</reference>
<keyword evidence="6" id="KW-0963">Cytoplasm</keyword>
<evidence type="ECO:0000256" key="6">
    <source>
        <dbReference type="ARBA" id="ARBA00022490"/>
    </source>
</evidence>
<gene>
    <name evidence="13" type="ORF">A3770_02p18430</name>
</gene>
<dbReference type="GO" id="GO:0005737">
    <property type="term" value="C:cytoplasm"/>
    <property type="evidence" value="ECO:0007669"/>
    <property type="project" value="UniProtKB-SubCell"/>
</dbReference>
<evidence type="ECO:0000259" key="12">
    <source>
        <dbReference type="Pfam" id="PF10258"/>
    </source>
</evidence>
<dbReference type="OrthoDB" id="498933at2759"/>
<evidence type="ECO:0000256" key="7">
    <source>
        <dbReference type="ARBA" id="ARBA00022884"/>
    </source>
</evidence>
<evidence type="ECO:0000313" key="14">
    <source>
        <dbReference type="Proteomes" id="UP000316726"/>
    </source>
</evidence>
<proteinExistence type="inferred from homology"/>
<keyword evidence="5" id="KW-0813">Transport</keyword>
<dbReference type="InterPro" id="IPR039047">
    <property type="entry name" value="PHAX"/>
</dbReference>
<dbReference type="PANTHER" id="PTHR13135">
    <property type="entry name" value="CYTOSOLIC RESINIFERATOXIN BINDING PROTEIN RBP-26"/>
    <property type="match status" value="1"/>
</dbReference>
<evidence type="ECO:0000256" key="9">
    <source>
        <dbReference type="ARBA" id="ARBA00023242"/>
    </source>
</evidence>
<name>A0A5B8MI43_9CHLO</name>
<dbReference type="GO" id="GO:0006408">
    <property type="term" value="P:snRNA export from nucleus"/>
    <property type="evidence" value="ECO:0007669"/>
    <property type="project" value="InterPro"/>
</dbReference>
<dbReference type="Pfam" id="PF10258">
    <property type="entry name" value="PHAX_RNA-bd"/>
    <property type="match status" value="1"/>
</dbReference>
<dbReference type="PANTHER" id="PTHR13135:SF0">
    <property type="entry name" value="PHOSPHORYLATED ADAPTER RNA EXPORT PROTEIN"/>
    <property type="match status" value="1"/>
</dbReference>